<dbReference type="PANTHER" id="PTHR33055">
    <property type="entry name" value="TRANSPOSASE FOR INSERTION SEQUENCE ELEMENT IS1111A"/>
    <property type="match status" value="1"/>
</dbReference>
<dbReference type="GO" id="GO:0003677">
    <property type="term" value="F:DNA binding"/>
    <property type="evidence" value="ECO:0007669"/>
    <property type="project" value="InterPro"/>
</dbReference>
<comment type="caution">
    <text evidence="3">The sequence shown here is derived from an EMBL/GenBank/DDBJ whole genome shotgun (WGS) entry which is preliminary data.</text>
</comment>
<dbReference type="RefSeq" id="WP_235000388.1">
    <property type="nucleotide sequence ID" value="NZ_BMJD01000103.1"/>
</dbReference>
<organism evidence="3 4">
    <name type="scientific">Lentibacillus populi</name>
    <dbReference type="NCBI Taxonomy" id="1827502"/>
    <lineage>
        <taxon>Bacteria</taxon>
        <taxon>Bacillati</taxon>
        <taxon>Bacillota</taxon>
        <taxon>Bacilli</taxon>
        <taxon>Bacillales</taxon>
        <taxon>Bacillaceae</taxon>
        <taxon>Lentibacillus</taxon>
    </lineage>
</organism>
<dbReference type="AlphaFoldDB" id="A0A9W5U290"/>
<dbReference type="PANTHER" id="PTHR33055:SF15">
    <property type="entry name" value="TRANSPOSASE-RELATED"/>
    <property type="match status" value="1"/>
</dbReference>
<dbReference type="InterPro" id="IPR003346">
    <property type="entry name" value="Transposase_20"/>
</dbReference>
<evidence type="ECO:0000256" key="1">
    <source>
        <dbReference type="SAM" id="MobiDB-lite"/>
    </source>
</evidence>
<sequence>MASWVGVSPGNNESAGKKNSSKTTKGNKALKTMAVECVLGTSGQNNRINAHRKRITKRQGKKKGTIASAHLILTIAFNILKTGEPYQELGANYMKKEQKNKELKMIEYLKRKGYNISPSDQKTA</sequence>
<proteinExistence type="predicted"/>
<gene>
    <name evidence="3" type="ORF">GCM10011409_46150</name>
</gene>
<name>A0A9W5U290_9BACI</name>
<evidence type="ECO:0000259" key="2">
    <source>
        <dbReference type="Pfam" id="PF02371"/>
    </source>
</evidence>
<dbReference type="InterPro" id="IPR047650">
    <property type="entry name" value="Transpos_IS110"/>
</dbReference>
<reference evidence="3" key="1">
    <citation type="journal article" date="2014" name="Int. J. Syst. Evol. Microbiol.">
        <title>Complete genome sequence of Corynebacterium casei LMG S-19264T (=DSM 44701T), isolated from a smear-ripened cheese.</title>
        <authorList>
            <consortium name="US DOE Joint Genome Institute (JGI-PGF)"/>
            <person name="Walter F."/>
            <person name="Albersmeier A."/>
            <person name="Kalinowski J."/>
            <person name="Ruckert C."/>
        </authorList>
    </citation>
    <scope>NUCLEOTIDE SEQUENCE</scope>
    <source>
        <strain evidence="3">CGMCC 1.15454</strain>
    </source>
</reference>
<reference evidence="3" key="2">
    <citation type="submission" date="2020-09" db="EMBL/GenBank/DDBJ databases">
        <authorList>
            <person name="Sun Q."/>
            <person name="Zhou Y."/>
        </authorList>
    </citation>
    <scope>NUCLEOTIDE SEQUENCE</scope>
    <source>
        <strain evidence="3">CGMCC 1.15454</strain>
    </source>
</reference>
<evidence type="ECO:0000313" key="4">
    <source>
        <dbReference type="Proteomes" id="UP000621492"/>
    </source>
</evidence>
<keyword evidence="4" id="KW-1185">Reference proteome</keyword>
<dbReference type="Proteomes" id="UP000621492">
    <property type="component" value="Unassembled WGS sequence"/>
</dbReference>
<dbReference type="GO" id="GO:0006313">
    <property type="term" value="P:DNA transposition"/>
    <property type="evidence" value="ECO:0007669"/>
    <property type="project" value="InterPro"/>
</dbReference>
<protein>
    <recommendedName>
        <fullName evidence="2">Transposase IS116/IS110/IS902 C-terminal domain-containing protein</fullName>
    </recommendedName>
</protein>
<feature type="region of interest" description="Disordered" evidence="1">
    <location>
        <begin position="1"/>
        <end position="28"/>
    </location>
</feature>
<feature type="compositionally biased region" description="Low complexity" evidence="1">
    <location>
        <begin position="17"/>
        <end position="28"/>
    </location>
</feature>
<evidence type="ECO:0000313" key="3">
    <source>
        <dbReference type="EMBL" id="GGB63878.1"/>
    </source>
</evidence>
<dbReference type="GO" id="GO:0004803">
    <property type="term" value="F:transposase activity"/>
    <property type="evidence" value="ECO:0007669"/>
    <property type="project" value="InterPro"/>
</dbReference>
<dbReference type="Pfam" id="PF02371">
    <property type="entry name" value="Transposase_20"/>
    <property type="match status" value="1"/>
</dbReference>
<accession>A0A9W5U290</accession>
<feature type="domain" description="Transposase IS116/IS110/IS902 C-terminal" evidence="2">
    <location>
        <begin position="1"/>
        <end position="42"/>
    </location>
</feature>
<dbReference type="EMBL" id="BMJD01000103">
    <property type="protein sequence ID" value="GGB63878.1"/>
    <property type="molecule type" value="Genomic_DNA"/>
</dbReference>